<keyword evidence="4" id="KW-0496">Mitochondrion</keyword>
<keyword evidence="5 6" id="KW-1015">Disulfide bond</keyword>
<gene>
    <name evidence="7" type="ORF">SODALDRAFT_332273</name>
</gene>
<dbReference type="Proteomes" id="UP000272025">
    <property type="component" value="Unassembled WGS sequence"/>
</dbReference>
<evidence type="ECO:0000256" key="4">
    <source>
        <dbReference type="ARBA" id="ARBA00023128"/>
    </source>
</evidence>
<evidence type="ECO:0000256" key="5">
    <source>
        <dbReference type="ARBA" id="ARBA00023157"/>
    </source>
</evidence>
<feature type="disulfide bond" evidence="6">
    <location>
        <begin position="13"/>
        <end position="44"/>
    </location>
</feature>
<evidence type="ECO:0000256" key="3">
    <source>
        <dbReference type="ARBA" id="ARBA00019406"/>
    </source>
</evidence>
<dbReference type="Gene3D" id="1.10.287.1130">
    <property type="entry name" value="CytochromE C oxidase copper chaperone"/>
    <property type="match status" value="1"/>
</dbReference>
<dbReference type="AlphaFoldDB" id="A0A3N2Q011"/>
<dbReference type="SUPFAM" id="SSF47072">
    <property type="entry name" value="Cysteine alpha-hairpin motif"/>
    <property type="match status" value="1"/>
</dbReference>
<evidence type="ECO:0000256" key="6">
    <source>
        <dbReference type="PIRSR" id="PIRSR627179-50"/>
    </source>
</evidence>
<accession>A0A3N2Q011</accession>
<evidence type="ECO:0000256" key="2">
    <source>
        <dbReference type="ARBA" id="ARBA00009858"/>
    </source>
</evidence>
<keyword evidence="8" id="KW-1185">Reference proteome</keyword>
<sequence>MTVKPDRQENLPCHPEACKIQKCLSQNNYDETKCQSAVLALYQCCGAFYAHQGNTAATPSCPKPDLVRLKLNQIKTETDKKSTA</sequence>
<dbReference type="InterPro" id="IPR009069">
    <property type="entry name" value="Cys_alpha_HP_mot_SF"/>
</dbReference>
<reference evidence="7 8" key="1">
    <citation type="journal article" date="2018" name="Mol. Ecol.">
        <title>The obligate alkalophilic soda-lake fungus Sodiomyces alkalinus has shifted to a protein diet.</title>
        <authorList>
            <person name="Grum-Grzhimaylo A.A."/>
            <person name="Falkoski D.L."/>
            <person name="van den Heuvel J."/>
            <person name="Valero-Jimenez C.A."/>
            <person name="Min B."/>
            <person name="Choi I.G."/>
            <person name="Lipzen A."/>
            <person name="Daum C.G."/>
            <person name="Aanen D.K."/>
            <person name="Tsang A."/>
            <person name="Henrissat B."/>
            <person name="Bilanenko E.N."/>
            <person name="de Vries R.P."/>
            <person name="van Kan J.A.L."/>
            <person name="Grigoriev I.V."/>
            <person name="Debets A.J.M."/>
        </authorList>
    </citation>
    <scope>NUCLEOTIDE SEQUENCE [LARGE SCALE GENOMIC DNA]</scope>
    <source>
        <strain evidence="7 8">F11</strain>
    </source>
</reference>
<dbReference type="InterPro" id="IPR027179">
    <property type="entry name" value="CMC4"/>
</dbReference>
<evidence type="ECO:0000313" key="8">
    <source>
        <dbReference type="Proteomes" id="UP000272025"/>
    </source>
</evidence>
<dbReference type="STRING" id="1314773.A0A3N2Q011"/>
<feature type="disulfide bond" evidence="6">
    <location>
        <begin position="45"/>
        <end position="61"/>
    </location>
</feature>
<evidence type="ECO:0000256" key="1">
    <source>
        <dbReference type="ARBA" id="ARBA00004569"/>
    </source>
</evidence>
<dbReference type="GeneID" id="39580141"/>
<dbReference type="PANTHER" id="PTHR15590:SF0">
    <property type="entry name" value="CX9C MOTIF-CONTAINING PROTEIN 4"/>
    <property type="match status" value="1"/>
</dbReference>
<dbReference type="PROSITE" id="PS51808">
    <property type="entry name" value="CHCH"/>
    <property type="match status" value="1"/>
</dbReference>
<feature type="disulfide bond" evidence="6">
    <location>
        <begin position="23"/>
        <end position="34"/>
    </location>
</feature>
<proteinExistence type="inferred from homology"/>
<name>A0A3N2Q011_SODAK</name>
<protein>
    <recommendedName>
        <fullName evidence="3">Cx9C motif-containing protein 4, mitochondrial</fullName>
    </recommendedName>
</protein>
<comment type="similarity">
    <text evidence="2">Belongs to the CMC4 family.</text>
</comment>
<dbReference type="Pfam" id="PF08991">
    <property type="entry name" value="CMC4"/>
    <property type="match status" value="1"/>
</dbReference>
<dbReference type="RefSeq" id="XP_028467916.1">
    <property type="nucleotide sequence ID" value="XM_028611663.1"/>
</dbReference>
<dbReference type="PANTHER" id="PTHR15590">
    <property type="entry name" value="CX9C MOTIF-CONTAINING PROTEIN 4"/>
    <property type="match status" value="1"/>
</dbReference>
<comment type="subcellular location">
    <subcellularLocation>
        <location evidence="1">Mitochondrion intermembrane space</location>
    </subcellularLocation>
</comment>
<dbReference type="OrthoDB" id="13601at2759"/>
<evidence type="ECO:0000313" key="7">
    <source>
        <dbReference type="EMBL" id="ROT40110.1"/>
    </source>
</evidence>
<dbReference type="EMBL" id="ML119053">
    <property type="protein sequence ID" value="ROT40110.1"/>
    <property type="molecule type" value="Genomic_DNA"/>
</dbReference>
<organism evidence="7 8">
    <name type="scientific">Sodiomyces alkalinus (strain CBS 110278 / VKM F-3762 / F11)</name>
    <name type="common">Alkaliphilic filamentous fungus</name>
    <dbReference type="NCBI Taxonomy" id="1314773"/>
    <lineage>
        <taxon>Eukaryota</taxon>
        <taxon>Fungi</taxon>
        <taxon>Dikarya</taxon>
        <taxon>Ascomycota</taxon>
        <taxon>Pezizomycotina</taxon>
        <taxon>Sordariomycetes</taxon>
        <taxon>Hypocreomycetidae</taxon>
        <taxon>Glomerellales</taxon>
        <taxon>Plectosphaerellaceae</taxon>
        <taxon>Sodiomyces</taxon>
    </lineage>
</organism>
<dbReference type="GO" id="GO:0005758">
    <property type="term" value="C:mitochondrial intermembrane space"/>
    <property type="evidence" value="ECO:0007669"/>
    <property type="project" value="UniProtKB-SubCell"/>
</dbReference>